<keyword evidence="3" id="KW-1185">Reference proteome</keyword>
<feature type="transmembrane region" description="Helical" evidence="1">
    <location>
        <begin position="32"/>
        <end position="54"/>
    </location>
</feature>
<comment type="caution">
    <text evidence="2">The sequence shown here is derived from an EMBL/GenBank/DDBJ whole genome shotgun (WGS) entry which is preliminary data.</text>
</comment>
<evidence type="ECO:0000256" key="1">
    <source>
        <dbReference type="SAM" id="Phobius"/>
    </source>
</evidence>
<sequence length="201" mass="23380">MALHIIAHRCVVFWTHFLININFINSNVFPSWTGVGFVISMAATWLFAVALVRIPSTRRMCQEDLSGLWLLCWAFCVLWGSILLWYDSEWYDRETLRLEWKWTDLLKDLAIFFGSTLAWALEFVVMLCFWGNLQWKDPIATFGWFIFLGPVVRDVDEGEPENDLDLFVNSSLLHEDHDFTAQPRRLLLPGNGNTVQSGLFQ</sequence>
<feature type="transmembrane region" description="Helical" evidence="1">
    <location>
        <begin position="109"/>
        <end position="130"/>
    </location>
</feature>
<evidence type="ECO:0000313" key="2">
    <source>
        <dbReference type="EMBL" id="KAG1894931.1"/>
    </source>
</evidence>
<dbReference type="RefSeq" id="XP_041220507.1">
    <property type="nucleotide sequence ID" value="XM_041362879.1"/>
</dbReference>
<keyword evidence="1" id="KW-0472">Membrane</keyword>
<reference evidence="2" key="1">
    <citation type="journal article" date="2020" name="New Phytol.">
        <title>Comparative genomics reveals dynamic genome evolution in host specialist ectomycorrhizal fungi.</title>
        <authorList>
            <person name="Lofgren L.A."/>
            <person name="Nguyen N.H."/>
            <person name="Vilgalys R."/>
            <person name="Ruytinx J."/>
            <person name="Liao H.L."/>
            <person name="Branco S."/>
            <person name="Kuo A."/>
            <person name="LaButti K."/>
            <person name="Lipzen A."/>
            <person name="Andreopoulos W."/>
            <person name="Pangilinan J."/>
            <person name="Riley R."/>
            <person name="Hundley H."/>
            <person name="Na H."/>
            <person name="Barry K."/>
            <person name="Grigoriev I.V."/>
            <person name="Stajich J.E."/>
            <person name="Kennedy P.G."/>
        </authorList>
    </citation>
    <scope>NUCLEOTIDE SEQUENCE</scope>
    <source>
        <strain evidence="2">FC203</strain>
    </source>
</reference>
<dbReference type="AlphaFoldDB" id="A0AAD4DWQ3"/>
<dbReference type="EMBL" id="JABBWK010000073">
    <property type="protein sequence ID" value="KAG1894931.1"/>
    <property type="molecule type" value="Genomic_DNA"/>
</dbReference>
<gene>
    <name evidence="2" type="ORF">F5891DRAFT_1060474</name>
</gene>
<feature type="transmembrane region" description="Helical" evidence="1">
    <location>
        <begin position="66"/>
        <end position="86"/>
    </location>
</feature>
<accession>A0AAD4DWQ3</accession>
<dbReference type="GeneID" id="64657177"/>
<organism evidence="2 3">
    <name type="scientific">Suillus fuscotomentosus</name>
    <dbReference type="NCBI Taxonomy" id="1912939"/>
    <lineage>
        <taxon>Eukaryota</taxon>
        <taxon>Fungi</taxon>
        <taxon>Dikarya</taxon>
        <taxon>Basidiomycota</taxon>
        <taxon>Agaricomycotina</taxon>
        <taxon>Agaricomycetes</taxon>
        <taxon>Agaricomycetidae</taxon>
        <taxon>Boletales</taxon>
        <taxon>Suillineae</taxon>
        <taxon>Suillaceae</taxon>
        <taxon>Suillus</taxon>
    </lineage>
</organism>
<keyword evidence="1" id="KW-1133">Transmembrane helix</keyword>
<name>A0AAD4DWQ3_9AGAM</name>
<proteinExistence type="predicted"/>
<evidence type="ECO:0000313" key="3">
    <source>
        <dbReference type="Proteomes" id="UP001195769"/>
    </source>
</evidence>
<dbReference type="Proteomes" id="UP001195769">
    <property type="component" value="Unassembled WGS sequence"/>
</dbReference>
<protein>
    <submittedName>
        <fullName evidence="2">Uncharacterized protein</fullName>
    </submittedName>
</protein>
<keyword evidence="1" id="KW-0812">Transmembrane</keyword>